<proteinExistence type="predicted"/>
<organism evidence="1 2">
    <name type="scientific">Paramecium sonneborni</name>
    <dbReference type="NCBI Taxonomy" id="65129"/>
    <lineage>
        <taxon>Eukaryota</taxon>
        <taxon>Sar</taxon>
        <taxon>Alveolata</taxon>
        <taxon>Ciliophora</taxon>
        <taxon>Intramacronucleata</taxon>
        <taxon>Oligohymenophorea</taxon>
        <taxon>Peniculida</taxon>
        <taxon>Parameciidae</taxon>
        <taxon>Paramecium</taxon>
    </lineage>
</organism>
<dbReference type="EMBL" id="CAJJDN010000205">
    <property type="protein sequence ID" value="CAD8129049.1"/>
    <property type="molecule type" value="Genomic_DNA"/>
</dbReference>
<dbReference type="AlphaFoldDB" id="A0A8S1RPT2"/>
<evidence type="ECO:0000313" key="2">
    <source>
        <dbReference type="Proteomes" id="UP000692954"/>
    </source>
</evidence>
<reference evidence="1" key="1">
    <citation type="submission" date="2021-01" db="EMBL/GenBank/DDBJ databases">
        <authorList>
            <consortium name="Genoscope - CEA"/>
            <person name="William W."/>
        </authorList>
    </citation>
    <scope>NUCLEOTIDE SEQUENCE</scope>
</reference>
<evidence type="ECO:0000313" key="1">
    <source>
        <dbReference type="EMBL" id="CAD8129049.1"/>
    </source>
</evidence>
<protein>
    <submittedName>
        <fullName evidence="1">Uncharacterized protein</fullName>
    </submittedName>
</protein>
<keyword evidence="2" id="KW-1185">Reference proteome</keyword>
<name>A0A8S1RPT2_9CILI</name>
<dbReference type="Proteomes" id="UP000692954">
    <property type="component" value="Unassembled WGS sequence"/>
</dbReference>
<gene>
    <name evidence="1" type="ORF">PSON_ATCC_30995.1.T2050019</name>
</gene>
<sequence>MISKRLKNQNNIINITDNNGESPAEQIFFRTFFSENGGFDDLFDMGLVLDLEMFWRISICSKKSWNFLLFDWSQKESWPLIIKSQRQDFNQQEFQNQRRQIQCGTNWIQNFLLSDFHLYFLQKFLRKFPNYQQNLQNQNQLINQLSLQTQELNKICQYFKEQKKYNTKSTPKFFLIQQNNLQFKYSLVKNFQLQNTWLQIKRDNMEDKQEQKYIDSVKISNKMIMLEGEIFLMKQQALRYVKFSFNEDIRTRVAFREIAYKSIEGFGRLYLIAKFTYKDSIVPIVHKIMFKIPMPQKQQ</sequence>
<comment type="caution">
    <text evidence="1">The sequence shown here is derived from an EMBL/GenBank/DDBJ whole genome shotgun (WGS) entry which is preliminary data.</text>
</comment>
<accession>A0A8S1RPT2</accession>